<feature type="region of interest" description="Disordered" evidence="8">
    <location>
        <begin position="1"/>
        <end position="22"/>
    </location>
</feature>
<keyword evidence="3" id="KW-0813">Transport</keyword>
<dbReference type="PANTHER" id="PTHR23506:SF28">
    <property type="entry name" value="MFS-TYPE TRANSPORTER SLC18B1-LIKE PROTEIN"/>
    <property type="match status" value="1"/>
</dbReference>
<dbReference type="InterPro" id="IPR050930">
    <property type="entry name" value="MFS_Vesicular_Transporter"/>
</dbReference>
<gene>
    <name evidence="11" type="ORF">DSTB1V02_LOCUS11968</name>
</gene>
<comment type="subcellular location">
    <subcellularLocation>
        <location evidence="1">Membrane</location>
        <topology evidence="1">Multi-pass membrane protein</topology>
    </subcellularLocation>
</comment>
<dbReference type="InterPro" id="IPR020846">
    <property type="entry name" value="MFS_dom"/>
</dbReference>
<keyword evidence="4 9" id="KW-0812">Transmembrane</keyword>
<evidence type="ECO:0000256" key="7">
    <source>
        <dbReference type="ARBA" id="ARBA00023136"/>
    </source>
</evidence>
<evidence type="ECO:0000256" key="4">
    <source>
        <dbReference type="ARBA" id="ARBA00022692"/>
    </source>
</evidence>
<evidence type="ECO:0000256" key="1">
    <source>
        <dbReference type="ARBA" id="ARBA00004141"/>
    </source>
</evidence>
<dbReference type="GO" id="GO:0016020">
    <property type="term" value="C:membrane"/>
    <property type="evidence" value="ECO:0007669"/>
    <property type="project" value="UniProtKB-SubCell"/>
</dbReference>
<keyword evidence="5" id="KW-0532">Neurotransmitter transport</keyword>
<dbReference type="PANTHER" id="PTHR23506">
    <property type="entry name" value="GH10249P"/>
    <property type="match status" value="1"/>
</dbReference>
<evidence type="ECO:0000256" key="3">
    <source>
        <dbReference type="ARBA" id="ARBA00022448"/>
    </source>
</evidence>
<dbReference type="EMBL" id="CAJPEV010004203">
    <property type="protein sequence ID" value="CAG0901383.1"/>
    <property type="molecule type" value="Genomic_DNA"/>
</dbReference>
<feature type="transmembrane region" description="Helical" evidence="9">
    <location>
        <begin position="203"/>
        <end position="223"/>
    </location>
</feature>
<evidence type="ECO:0000313" key="12">
    <source>
        <dbReference type="Proteomes" id="UP000677054"/>
    </source>
</evidence>
<feature type="transmembrane region" description="Helical" evidence="9">
    <location>
        <begin position="77"/>
        <end position="97"/>
    </location>
</feature>
<keyword evidence="12" id="KW-1185">Reference proteome</keyword>
<evidence type="ECO:0000259" key="10">
    <source>
        <dbReference type="PROSITE" id="PS50850"/>
    </source>
</evidence>
<name>A0A7R9ADT3_9CRUS</name>
<dbReference type="InterPro" id="IPR036259">
    <property type="entry name" value="MFS_trans_sf"/>
</dbReference>
<dbReference type="InterPro" id="IPR011701">
    <property type="entry name" value="MFS"/>
</dbReference>
<organism evidence="11">
    <name type="scientific">Darwinula stevensoni</name>
    <dbReference type="NCBI Taxonomy" id="69355"/>
    <lineage>
        <taxon>Eukaryota</taxon>
        <taxon>Metazoa</taxon>
        <taxon>Ecdysozoa</taxon>
        <taxon>Arthropoda</taxon>
        <taxon>Crustacea</taxon>
        <taxon>Oligostraca</taxon>
        <taxon>Ostracoda</taxon>
        <taxon>Podocopa</taxon>
        <taxon>Podocopida</taxon>
        <taxon>Darwinulocopina</taxon>
        <taxon>Darwinuloidea</taxon>
        <taxon>Darwinulidae</taxon>
        <taxon>Darwinula</taxon>
    </lineage>
</organism>
<protein>
    <recommendedName>
        <fullName evidence="10">Major facilitator superfamily (MFS) profile domain-containing protein</fullName>
    </recommendedName>
</protein>
<dbReference type="InterPro" id="IPR001958">
    <property type="entry name" value="Tet-R_TetA/multi-R_MdtG-like"/>
</dbReference>
<sequence length="398" mass="43049">MDDLGKNPGKVSETMEEQHDENKEEDHGCFEFCRKSTWRERGLILYGDLVALFGFASFSIIVPFFPAAAERKGVSSTTTGLIVGVFSLVAFLLGPIVGKYLPHIGLNRAIFGGTFLSGGVCLSFGFLDSIGTRIWFTTAAFMLRILQGLGFVFYFTTFFGIIVNFFPKSKGILLASLEICTGIGLSIGPMIGGVFFNLGGFKLPFFVLGSVMIFLSFLSFKVLPSSSALDFHSVSLPGIKPLLLSFGSWVICIALALISAAWGSFYPILQPHVQDAFGMSETDTALLYVVLTCSYSITGILAGYISDRYPKWLKVELGLALLVDVLGFLLLGPVSFLQIPRSLGLLIGSLALIGISMAFTFIPTYGIMNDEIRLAGYQDSIGTATLTAGIWNSMFSLG</sequence>
<feature type="transmembrane region" description="Helical" evidence="9">
    <location>
        <begin position="173"/>
        <end position="197"/>
    </location>
</feature>
<evidence type="ECO:0000256" key="2">
    <source>
        <dbReference type="ARBA" id="ARBA00006829"/>
    </source>
</evidence>
<keyword evidence="6 9" id="KW-1133">Transmembrane helix</keyword>
<dbReference type="GO" id="GO:0022857">
    <property type="term" value="F:transmembrane transporter activity"/>
    <property type="evidence" value="ECO:0007669"/>
    <property type="project" value="InterPro"/>
</dbReference>
<feature type="transmembrane region" description="Helical" evidence="9">
    <location>
        <begin position="285"/>
        <end position="305"/>
    </location>
</feature>
<feature type="transmembrane region" description="Helical" evidence="9">
    <location>
        <begin position="43"/>
        <end position="65"/>
    </location>
</feature>
<feature type="transmembrane region" description="Helical" evidence="9">
    <location>
        <begin position="243"/>
        <end position="265"/>
    </location>
</feature>
<dbReference type="OrthoDB" id="446368at2759"/>
<feature type="transmembrane region" description="Helical" evidence="9">
    <location>
        <begin position="139"/>
        <end position="166"/>
    </location>
</feature>
<evidence type="ECO:0000256" key="8">
    <source>
        <dbReference type="SAM" id="MobiDB-lite"/>
    </source>
</evidence>
<dbReference type="Pfam" id="PF07690">
    <property type="entry name" value="MFS_1"/>
    <property type="match status" value="1"/>
</dbReference>
<evidence type="ECO:0000256" key="6">
    <source>
        <dbReference type="ARBA" id="ARBA00022989"/>
    </source>
</evidence>
<dbReference type="EMBL" id="LR903720">
    <property type="protein sequence ID" value="CAD7252210.1"/>
    <property type="molecule type" value="Genomic_DNA"/>
</dbReference>
<keyword evidence="7 9" id="KW-0472">Membrane</keyword>
<proteinExistence type="inferred from homology"/>
<feature type="transmembrane region" description="Helical" evidence="9">
    <location>
        <begin position="345"/>
        <end position="368"/>
    </location>
</feature>
<evidence type="ECO:0000313" key="11">
    <source>
        <dbReference type="EMBL" id="CAD7252210.1"/>
    </source>
</evidence>
<dbReference type="PRINTS" id="PR01035">
    <property type="entry name" value="TCRTETA"/>
</dbReference>
<feature type="transmembrane region" description="Helical" evidence="9">
    <location>
        <begin position="317"/>
        <end position="339"/>
    </location>
</feature>
<reference evidence="11" key="1">
    <citation type="submission" date="2020-11" db="EMBL/GenBank/DDBJ databases">
        <authorList>
            <person name="Tran Van P."/>
        </authorList>
    </citation>
    <scope>NUCLEOTIDE SEQUENCE</scope>
</reference>
<feature type="transmembrane region" description="Helical" evidence="9">
    <location>
        <begin position="109"/>
        <end position="127"/>
    </location>
</feature>
<dbReference type="AlphaFoldDB" id="A0A7R9ADT3"/>
<dbReference type="Gene3D" id="1.20.1250.20">
    <property type="entry name" value="MFS general substrate transporter like domains"/>
    <property type="match status" value="2"/>
</dbReference>
<evidence type="ECO:0000256" key="9">
    <source>
        <dbReference type="SAM" id="Phobius"/>
    </source>
</evidence>
<dbReference type="PROSITE" id="PS50850">
    <property type="entry name" value="MFS"/>
    <property type="match status" value="1"/>
</dbReference>
<evidence type="ECO:0000256" key="5">
    <source>
        <dbReference type="ARBA" id="ARBA00022775"/>
    </source>
</evidence>
<comment type="similarity">
    <text evidence="2">Belongs to the major facilitator superfamily. Vesicular transporter family.</text>
</comment>
<accession>A0A7R9ADT3</accession>
<dbReference type="Proteomes" id="UP000677054">
    <property type="component" value="Unassembled WGS sequence"/>
</dbReference>
<feature type="domain" description="Major facilitator superfamily (MFS) profile" evidence="10">
    <location>
        <begin position="43"/>
        <end position="398"/>
    </location>
</feature>
<dbReference type="SUPFAM" id="SSF103473">
    <property type="entry name" value="MFS general substrate transporter"/>
    <property type="match status" value="1"/>
</dbReference>